<dbReference type="Pfam" id="PF02588">
    <property type="entry name" value="YitT_membrane"/>
    <property type="match status" value="1"/>
</dbReference>
<evidence type="ECO:0000313" key="9">
    <source>
        <dbReference type="EMBL" id="QCT06936.1"/>
    </source>
</evidence>
<protein>
    <submittedName>
        <fullName evidence="9">YitT family protein</fullName>
    </submittedName>
</protein>
<dbReference type="InterPro" id="IPR015867">
    <property type="entry name" value="N-reg_PII/ATP_PRibTrfase_C"/>
</dbReference>
<dbReference type="OrthoDB" id="9779786at2"/>
<feature type="compositionally biased region" description="Polar residues" evidence="6">
    <location>
        <begin position="295"/>
        <end position="313"/>
    </location>
</feature>
<feature type="region of interest" description="Disordered" evidence="6">
    <location>
        <begin position="295"/>
        <end position="328"/>
    </location>
</feature>
<feature type="transmembrane region" description="Helical" evidence="7">
    <location>
        <begin position="56"/>
        <end position="78"/>
    </location>
</feature>
<evidence type="ECO:0000256" key="4">
    <source>
        <dbReference type="ARBA" id="ARBA00022989"/>
    </source>
</evidence>
<dbReference type="GO" id="GO:0005886">
    <property type="term" value="C:plasma membrane"/>
    <property type="evidence" value="ECO:0007669"/>
    <property type="project" value="UniProtKB-SubCell"/>
</dbReference>
<feature type="compositionally biased region" description="Basic and acidic residues" evidence="6">
    <location>
        <begin position="317"/>
        <end position="328"/>
    </location>
</feature>
<evidence type="ECO:0000259" key="8">
    <source>
        <dbReference type="Pfam" id="PF10035"/>
    </source>
</evidence>
<evidence type="ECO:0000256" key="3">
    <source>
        <dbReference type="ARBA" id="ARBA00022692"/>
    </source>
</evidence>
<keyword evidence="2" id="KW-1003">Cell membrane</keyword>
<evidence type="ECO:0000313" key="10">
    <source>
        <dbReference type="Proteomes" id="UP000301475"/>
    </source>
</evidence>
<evidence type="ECO:0000256" key="7">
    <source>
        <dbReference type="SAM" id="Phobius"/>
    </source>
</evidence>
<proteinExistence type="predicted"/>
<organism evidence="9 10">
    <name type="scientific">Ruminococcus bovis</name>
    <dbReference type="NCBI Taxonomy" id="2564099"/>
    <lineage>
        <taxon>Bacteria</taxon>
        <taxon>Bacillati</taxon>
        <taxon>Bacillota</taxon>
        <taxon>Clostridia</taxon>
        <taxon>Eubacteriales</taxon>
        <taxon>Oscillospiraceae</taxon>
        <taxon>Ruminococcus</taxon>
    </lineage>
</organism>
<evidence type="ECO:0000256" key="1">
    <source>
        <dbReference type="ARBA" id="ARBA00004651"/>
    </source>
</evidence>
<evidence type="ECO:0000256" key="2">
    <source>
        <dbReference type="ARBA" id="ARBA00022475"/>
    </source>
</evidence>
<dbReference type="AlphaFoldDB" id="A0A4P8XV37"/>
<sequence length="328" mass="35671">MTNKILNGIRKIKPLNILVLTLAGIINAFGVTLFLAPVKLYDSGISGTSMLISQVTPEWCSLSLILIVLNIPIFLFGLKREGASFTFYSIYTVIIYSVSAYLITDVLPIDVSLVSPLAGTDLFLCAIFGGVISGCGSGLALRFGGAMDGMEIIAVVFAKKLNLSIGTFVMIFNVILYIICGLVINSWVLPLYSIVTYAAALKTIDFIIEGFDRSKAAFIITTKPKEVCKALSDTFENGITTVDAKGYYSDSKKTMIYYVVNRFQVGKMKTIVHNIDPKAYISLNDVADIFPANKNDNGSKSSANENPINTETPTLEEEIKSDLSEKLG</sequence>
<dbReference type="Pfam" id="PF10035">
    <property type="entry name" value="DUF2179"/>
    <property type="match status" value="1"/>
</dbReference>
<name>A0A4P8XV37_9FIRM</name>
<keyword evidence="4 7" id="KW-1133">Transmembrane helix</keyword>
<feature type="domain" description="DUF2179" evidence="8">
    <location>
        <begin position="238"/>
        <end position="289"/>
    </location>
</feature>
<gene>
    <name evidence="9" type="ORF">E5Z56_05975</name>
</gene>
<feature type="transmembrane region" description="Helical" evidence="7">
    <location>
        <begin position="116"/>
        <end position="141"/>
    </location>
</feature>
<comment type="subcellular location">
    <subcellularLocation>
        <location evidence="1">Cell membrane</location>
        <topology evidence="1">Multi-pass membrane protein</topology>
    </subcellularLocation>
</comment>
<dbReference type="InterPro" id="IPR051461">
    <property type="entry name" value="UPF0750_membrane"/>
</dbReference>
<dbReference type="EMBL" id="CP039381">
    <property type="protein sequence ID" value="QCT06936.1"/>
    <property type="molecule type" value="Genomic_DNA"/>
</dbReference>
<feature type="transmembrane region" description="Helical" evidence="7">
    <location>
        <begin position="161"/>
        <end position="184"/>
    </location>
</feature>
<feature type="transmembrane region" description="Helical" evidence="7">
    <location>
        <begin position="15"/>
        <end position="36"/>
    </location>
</feature>
<dbReference type="KEGG" id="ruj:E5Z56_05975"/>
<dbReference type="Gene3D" id="3.30.70.120">
    <property type="match status" value="1"/>
</dbReference>
<reference evidence="9 10" key="1">
    <citation type="submission" date="2019-04" db="EMBL/GenBank/DDBJ databases">
        <authorList>
            <person name="Embree M."/>
            <person name="Gaffney J.R."/>
        </authorList>
    </citation>
    <scope>NUCLEOTIDE SEQUENCE [LARGE SCALE GENOMIC DNA]</scope>
    <source>
        <strain evidence="9 10">JE7A12</strain>
    </source>
</reference>
<dbReference type="InterPro" id="IPR019264">
    <property type="entry name" value="DUF2179"/>
</dbReference>
<feature type="transmembrane region" description="Helical" evidence="7">
    <location>
        <begin position="85"/>
        <end position="104"/>
    </location>
</feature>
<keyword evidence="10" id="KW-1185">Reference proteome</keyword>
<dbReference type="InterPro" id="IPR003740">
    <property type="entry name" value="YitT"/>
</dbReference>
<dbReference type="CDD" id="cd16380">
    <property type="entry name" value="YitT_C"/>
    <property type="match status" value="1"/>
</dbReference>
<keyword evidence="3 7" id="KW-0812">Transmembrane</keyword>
<evidence type="ECO:0000256" key="6">
    <source>
        <dbReference type="SAM" id="MobiDB-lite"/>
    </source>
</evidence>
<keyword evidence="5 7" id="KW-0472">Membrane</keyword>
<evidence type="ECO:0000256" key="5">
    <source>
        <dbReference type="ARBA" id="ARBA00023136"/>
    </source>
</evidence>
<accession>A0A4P8XV37</accession>
<dbReference type="RefSeq" id="WP_138157012.1">
    <property type="nucleotide sequence ID" value="NZ_CP039381.1"/>
</dbReference>
<dbReference type="PANTHER" id="PTHR33545">
    <property type="entry name" value="UPF0750 MEMBRANE PROTEIN YITT-RELATED"/>
    <property type="match status" value="1"/>
</dbReference>
<dbReference type="PIRSF" id="PIRSF006483">
    <property type="entry name" value="Membrane_protein_YitT"/>
    <property type="match status" value="1"/>
</dbReference>
<dbReference type="Proteomes" id="UP000301475">
    <property type="component" value="Chromosome"/>
</dbReference>
<dbReference type="PANTHER" id="PTHR33545:SF3">
    <property type="entry name" value="UPF0750 MEMBRANE PROTEIN YQFU"/>
    <property type="match status" value="1"/>
</dbReference>